<feature type="domain" description="Bacterial alpha-L-rhamnosidase N-terminal" evidence="7">
    <location>
        <begin position="442"/>
        <end position="571"/>
    </location>
</feature>
<dbReference type="AlphaFoldDB" id="A0A1G7II68"/>
<dbReference type="InterPro" id="IPR013737">
    <property type="entry name" value="Bac_rhamnosid_N"/>
</dbReference>
<dbReference type="Pfam" id="PF08531">
    <property type="entry name" value="Bac_rhamnosid_N"/>
    <property type="match status" value="1"/>
</dbReference>
<dbReference type="Pfam" id="PF17389">
    <property type="entry name" value="Bac_rhamnosid6H"/>
    <property type="match status" value="1"/>
</dbReference>
<dbReference type="InterPro" id="IPR035398">
    <property type="entry name" value="Bac_rhamnosid_C"/>
</dbReference>
<dbReference type="Gene3D" id="1.50.10.10">
    <property type="match status" value="1"/>
</dbReference>
<evidence type="ECO:0000256" key="1">
    <source>
        <dbReference type="ARBA" id="ARBA00001445"/>
    </source>
</evidence>
<feature type="domain" description="Alpha-L-rhamnosidase concanavalin-like" evidence="6">
    <location>
        <begin position="616"/>
        <end position="710"/>
    </location>
</feature>
<gene>
    <name evidence="10" type="ORF">SAMN05216464_11341</name>
</gene>
<organism evidence="10 11">
    <name type="scientific">Mucilaginibacter pineti</name>
    <dbReference type="NCBI Taxonomy" id="1391627"/>
    <lineage>
        <taxon>Bacteria</taxon>
        <taxon>Pseudomonadati</taxon>
        <taxon>Bacteroidota</taxon>
        <taxon>Sphingobacteriia</taxon>
        <taxon>Sphingobacteriales</taxon>
        <taxon>Sphingobacteriaceae</taxon>
        <taxon>Mucilaginibacter</taxon>
    </lineage>
</organism>
<evidence type="ECO:0000256" key="2">
    <source>
        <dbReference type="ARBA" id="ARBA00012652"/>
    </source>
</evidence>
<evidence type="ECO:0000259" key="9">
    <source>
        <dbReference type="Pfam" id="PF17390"/>
    </source>
</evidence>
<evidence type="ECO:0000259" key="8">
    <source>
        <dbReference type="Pfam" id="PF17389"/>
    </source>
</evidence>
<keyword evidence="4" id="KW-1133">Transmembrane helix</keyword>
<dbReference type="SUPFAM" id="SSF48208">
    <property type="entry name" value="Six-hairpin glycosidases"/>
    <property type="match status" value="1"/>
</dbReference>
<evidence type="ECO:0000313" key="10">
    <source>
        <dbReference type="EMBL" id="SDF12417.1"/>
    </source>
</evidence>
<dbReference type="Pfam" id="PF05592">
    <property type="entry name" value="Bac_rhamnosid"/>
    <property type="match status" value="1"/>
</dbReference>
<keyword evidence="4" id="KW-0472">Membrane</keyword>
<feature type="domain" description="Alpha-L-rhamnosidase six-hairpin glycosidase" evidence="8">
    <location>
        <begin position="719"/>
        <end position="1051"/>
    </location>
</feature>
<reference evidence="10 11" key="1">
    <citation type="submission" date="2016-10" db="EMBL/GenBank/DDBJ databases">
        <authorList>
            <person name="de Groot N.N."/>
        </authorList>
    </citation>
    <scope>NUCLEOTIDE SEQUENCE [LARGE SCALE GENOMIC DNA]</scope>
    <source>
        <strain evidence="10 11">47C3B</strain>
    </source>
</reference>
<dbReference type="Pfam" id="PF00149">
    <property type="entry name" value="Metallophos"/>
    <property type="match status" value="1"/>
</dbReference>
<dbReference type="InterPro" id="IPR008902">
    <property type="entry name" value="Rhamnosid_concanavalin"/>
</dbReference>
<dbReference type="OrthoDB" id="7550081at2"/>
<feature type="domain" description="Alpha-L-rhamnosidase C-terminal" evidence="9">
    <location>
        <begin position="1054"/>
        <end position="1128"/>
    </location>
</feature>
<dbReference type="GO" id="GO:0005975">
    <property type="term" value="P:carbohydrate metabolic process"/>
    <property type="evidence" value="ECO:0007669"/>
    <property type="project" value="InterPro"/>
</dbReference>
<protein>
    <recommendedName>
        <fullName evidence="2">alpha-L-rhamnosidase</fullName>
        <ecNumber evidence="2">3.2.1.40</ecNumber>
    </recommendedName>
</protein>
<dbReference type="InterPro" id="IPR008928">
    <property type="entry name" value="6-hairpin_glycosidase_sf"/>
</dbReference>
<keyword evidence="11" id="KW-1185">Reference proteome</keyword>
<dbReference type="InterPro" id="IPR004843">
    <property type="entry name" value="Calcineurin-like_PHP"/>
</dbReference>
<name>A0A1G7II68_9SPHI</name>
<feature type="domain" description="Calcineurin-like phosphoesterase" evidence="5">
    <location>
        <begin position="150"/>
        <end position="363"/>
    </location>
</feature>
<keyword evidence="4" id="KW-0812">Transmembrane</keyword>
<dbReference type="InterPro" id="IPR029052">
    <property type="entry name" value="Metallo-depent_PP-like"/>
</dbReference>
<dbReference type="STRING" id="1391627.SAMN05216464_11341"/>
<dbReference type="PANTHER" id="PTHR33307">
    <property type="entry name" value="ALPHA-RHAMNOSIDASE (EUROFUNG)"/>
    <property type="match status" value="1"/>
</dbReference>
<dbReference type="InterPro" id="IPR016007">
    <property type="entry name" value="Alpha_rhamnosid"/>
</dbReference>
<dbReference type="Gene3D" id="3.60.21.10">
    <property type="match status" value="1"/>
</dbReference>
<comment type="catalytic activity">
    <reaction evidence="1">
        <text>Hydrolysis of terminal non-reducing alpha-L-rhamnose residues in alpha-L-rhamnosides.</text>
        <dbReference type="EC" id="3.2.1.40"/>
    </reaction>
</comment>
<dbReference type="Proteomes" id="UP000199072">
    <property type="component" value="Unassembled WGS sequence"/>
</dbReference>
<dbReference type="GO" id="GO:0030596">
    <property type="term" value="F:alpha-L-rhamnosidase activity"/>
    <property type="evidence" value="ECO:0007669"/>
    <property type="project" value="UniProtKB-EC"/>
</dbReference>
<dbReference type="SUPFAM" id="SSF56300">
    <property type="entry name" value="Metallo-dependent phosphatases"/>
    <property type="match status" value="1"/>
</dbReference>
<accession>A0A1G7II68</accession>
<evidence type="ECO:0000259" key="5">
    <source>
        <dbReference type="Pfam" id="PF00149"/>
    </source>
</evidence>
<dbReference type="Gene3D" id="2.60.420.10">
    <property type="entry name" value="Maltose phosphorylase, domain 3"/>
    <property type="match status" value="1"/>
</dbReference>
<evidence type="ECO:0000259" key="7">
    <source>
        <dbReference type="Pfam" id="PF08531"/>
    </source>
</evidence>
<sequence length="1138" mass="126505">MGMVDVIGYNGLKAGFFKAGKAENRSEFIINVPASGNCTNKPNGPGKTMKILLFIIIALLALFAAQFCFAQKGPARTKLTDGPFVFYRGDSLMVRSVVRGKAVSGNFAVSGKEKLRLAVRFEEAPLPGFSVQLKKQLLNEPGIFGPADKMLVISDMEGEFAVMRSLLLDGGVMDRNYNWTFGKGHLVVVGDHFDRGKQVTQGLWLLYRLEALAKAAGGYVHVLLGNHDIMNLSGDLRYLDKKYKNAASALGVDYMKLYGKDTELGRWLRSKNVVEQIGEALFTHGGISPAVNASKLNLQQINTACRPYYDCNKKDIPEAAQLFFGKDGPFWYRGYFYKPKADLATVEQTLSKFEVKKIVVGHSITEGNVGFYYGGKVLGVDVDAHAGDKEAAFYENGYWYKLLNGKLSPILEDSGWLEVKGSNGTVPMVFKDFRLSEGKGLVSAKLSVTALGLYRAQINGKKVGDSYFTPGWTSYLNRLQYQNYGVTGLLSKGTNRLSVLLSGGWYSGAFGPQKKPDSYGSEKALNCKLLLEFSDGTRQELVSGPDWQVRSSFIKRSDFYDGELQDSRIPERVGLREGFILMRMEKTPPAMLVRSLAPPVRKQEVFKVLKSWKSVNGDLMLDFGQNLAGFVRIRLRGNAGDTLRIAHSEMLDQHGGLFTGNLRLAQATDQYVLNGSDQVLEPVFTYHGFRYVRISGHNISALDVKNMEAVALYSDMKPAGTFSCSDPMLNRLQSNILWSMRSNFVDVPTDCPQRSERFGWTGDAQVFVRTAAWNYDVLSFYKKYLLDLAADQGTNGGVPNIVPDFMRPDRQDKAGVAGWGDAAVLIPWRLYQIYGDKNILEEQYESMKAWVDYVRRRTTGGLWKDEGYGDWYAQGDSTSIPFIDQCYYAYSSRLLSKSAELIGLKQDAFDYGKLSEEAIKAFMDSYGQFNTPATSTQTAYLLALAFDLLPESRRQQCADLLAQRIAKDGNKLATGFLGTPFLLPELSRFGYGRLAYQLLFNRQMPSWLYPITKGATTIWEKWDAVRPDGSLQECSFNHFAYGAVGEWFYSGILGIQPAEVGFKKFIIKPSIGGGLSWAKGSYLTPSGKIGVSWSCKDEKVMLEVEIPKGITAEVHVPGESIARKVGSGRFNFKGRFGP</sequence>
<dbReference type="Pfam" id="PF17390">
    <property type="entry name" value="Bac_rhamnosid_C"/>
    <property type="match status" value="1"/>
</dbReference>
<dbReference type="EC" id="3.2.1.40" evidence="2"/>
<dbReference type="Gene3D" id="2.60.120.260">
    <property type="entry name" value="Galactose-binding domain-like"/>
    <property type="match status" value="2"/>
</dbReference>
<evidence type="ECO:0000256" key="3">
    <source>
        <dbReference type="ARBA" id="ARBA00022801"/>
    </source>
</evidence>
<dbReference type="RefSeq" id="WP_091153119.1">
    <property type="nucleotide sequence ID" value="NZ_FNAI01000013.1"/>
</dbReference>
<evidence type="ECO:0000259" key="6">
    <source>
        <dbReference type="Pfam" id="PF05592"/>
    </source>
</evidence>
<keyword evidence="3" id="KW-0378">Hydrolase</keyword>
<dbReference type="InterPro" id="IPR012341">
    <property type="entry name" value="6hp_glycosidase-like_sf"/>
</dbReference>
<evidence type="ECO:0000256" key="4">
    <source>
        <dbReference type="SAM" id="Phobius"/>
    </source>
</evidence>
<dbReference type="EMBL" id="FNAI01000013">
    <property type="protein sequence ID" value="SDF12417.1"/>
    <property type="molecule type" value="Genomic_DNA"/>
</dbReference>
<feature type="transmembrane region" description="Helical" evidence="4">
    <location>
        <begin position="51"/>
        <end position="70"/>
    </location>
</feature>
<dbReference type="PANTHER" id="PTHR33307:SF6">
    <property type="entry name" value="ALPHA-RHAMNOSIDASE (EUROFUNG)-RELATED"/>
    <property type="match status" value="1"/>
</dbReference>
<evidence type="ECO:0000313" key="11">
    <source>
        <dbReference type="Proteomes" id="UP000199072"/>
    </source>
</evidence>
<dbReference type="InterPro" id="IPR035396">
    <property type="entry name" value="Bac_rhamnosid6H"/>
</dbReference>
<proteinExistence type="predicted"/>